<sequence>MIIGMFLIIIIQIPQVLLTISHNLFSIVYGQFQLDIFIFGTLLTLYIIKIIMYYKENHKKTRD</sequence>
<dbReference type="HOGENOM" id="CLU_2881934_0_0_9"/>
<keyword evidence="1" id="KW-1133">Transmembrane helix</keyword>
<dbReference type="AlphaFoldDB" id="D5Q020"/>
<feature type="transmembrane region" description="Helical" evidence="1">
    <location>
        <begin position="36"/>
        <end position="54"/>
    </location>
</feature>
<evidence type="ECO:0000256" key="1">
    <source>
        <dbReference type="SAM" id="Phobius"/>
    </source>
</evidence>
<organism evidence="2 3">
    <name type="scientific">Clostridioides difficile NAP08</name>
    <dbReference type="NCBI Taxonomy" id="525259"/>
    <lineage>
        <taxon>Bacteria</taxon>
        <taxon>Bacillati</taxon>
        <taxon>Bacillota</taxon>
        <taxon>Clostridia</taxon>
        <taxon>Peptostreptococcales</taxon>
        <taxon>Peptostreptococcaceae</taxon>
        <taxon>Clostridioides</taxon>
    </lineage>
</organism>
<proteinExistence type="predicted"/>
<keyword evidence="1" id="KW-0472">Membrane</keyword>
<feature type="transmembrane region" description="Helical" evidence="1">
    <location>
        <begin position="7"/>
        <end position="30"/>
    </location>
</feature>
<name>D5Q020_CLODI</name>
<keyword evidence="1" id="KW-0812">Transmembrane</keyword>
<reference evidence="2 3" key="1">
    <citation type="submission" date="2010-05" db="EMBL/GenBank/DDBJ databases">
        <authorList>
            <person name="Qin X."/>
            <person name="Bachman B."/>
            <person name="Battles P."/>
            <person name="Bell A."/>
            <person name="Bess C."/>
            <person name="Bickham C."/>
            <person name="Chaboub L."/>
            <person name="Chen D."/>
            <person name="Coyle M."/>
            <person name="Deiros D.R."/>
            <person name="Dinh H."/>
            <person name="Forbes L."/>
            <person name="Fowler G."/>
            <person name="Francisco L."/>
            <person name="Fu Q."/>
            <person name="Gubbala S."/>
            <person name="Hale W."/>
            <person name="Han Y."/>
            <person name="Hemphill L."/>
            <person name="Highlander S.K."/>
            <person name="Hirani K."/>
            <person name="Hogues M."/>
            <person name="Jackson L."/>
            <person name="Jakkamsetti A."/>
            <person name="Javaid M."/>
            <person name="Jiang H."/>
            <person name="Korchina V."/>
            <person name="Kovar C."/>
            <person name="Lara F."/>
            <person name="Lee S."/>
            <person name="Mata R."/>
            <person name="Mathew T."/>
            <person name="Moen C."/>
            <person name="Morales K."/>
            <person name="Munidasa M."/>
            <person name="Nazareth L."/>
            <person name="Ngo R."/>
            <person name="Nguyen L."/>
            <person name="Okwuonu G."/>
            <person name="Ongeri F."/>
            <person name="Patil S."/>
            <person name="Petrosino J."/>
            <person name="Pham C."/>
            <person name="Pham P."/>
            <person name="Pu L.-L."/>
            <person name="Puazo M."/>
            <person name="Raj R."/>
            <person name="Reid J."/>
            <person name="Rouhana J."/>
            <person name="Saada N."/>
            <person name="Shang Y."/>
            <person name="Simmons D."/>
            <person name="Thornton R."/>
            <person name="Warren J."/>
            <person name="Weissenberger G."/>
            <person name="Zhang J."/>
            <person name="Zhang L."/>
            <person name="Zhou C."/>
            <person name="Zhu D."/>
            <person name="Muzny D."/>
            <person name="Worley K."/>
            <person name="Gibbs R."/>
        </authorList>
    </citation>
    <scope>NUCLEOTIDE SEQUENCE [LARGE SCALE GENOMIC DNA]</scope>
    <source>
        <strain evidence="2 3">NAP08</strain>
    </source>
</reference>
<comment type="caution">
    <text evidence="2">The sequence shown here is derived from an EMBL/GenBank/DDBJ whole genome shotgun (WGS) entry which is preliminary data.</text>
</comment>
<accession>D5Q020</accession>
<dbReference type="EMBL" id="ADNX01000005">
    <property type="protein sequence ID" value="EFH08847.1"/>
    <property type="molecule type" value="Genomic_DNA"/>
</dbReference>
<dbReference type="Proteomes" id="UP000003227">
    <property type="component" value="Unassembled WGS sequence"/>
</dbReference>
<evidence type="ECO:0000313" key="3">
    <source>
        <dbReference type="Proteomes" id="UP000003227"/>
    </source>
</evidence>
<protein>
    <submittedName>
        <fullName evidence="2">Uncharacterized protein</fullName>
    </submittedName>
</protein>
<gene>
    <name evidence="2" type="ORF">HMPREF0220_0252</name>
</gene>
<evidence type="ECO:0000313" key="2">
    <source>
        <dbReference type="EMBL" id="EFH08847.1"/>
    </source>
</evidence>